<dbReference type="Gene3D" id="1.10.439.10">
    <property type="entry name" value="Penicillin Amidohydrolase, domain 1"/>
    <property type="match status" value="1"/>
</dbReference>
<dbReference type="SUPFAM" id="SSF56235">
    <property type="entry name" value="N-terminal nucleophile aminohydrolases (Ntn hydrolases)"/>
    <property type="match status" value="1"/>
</dbReference>
<dbReference type="EMBL" id="JADKIO010000008">
    <property type="protein sequence ID" value="MBK9796922.1"/>
    <property type="molecule type" value="Genomic_DNA"/>
</dbReference>
<dbReference type="InterPro" id="IPR023343">
    <property type="entry name" value="Penicillin_amidase_dom1"/>
</dbReference>
<organism evidence="7 8">
    <name type="scientific">Candidatus Geothrix skivensis</name>
    <dbReference type="NCBI Taxonomy" id="2954439"/>
    <lineage>
        <taxon>Bacteria</taxon>
        <taxon>Pseudomonadati</taxon>
        <taxon>Acidobacteriota</taxon>
        <taxon>Holophagae</taxon>
        <taxon>Holophagales</taxon>
        <taxon>Holophagaceae</taxon>
        <taxon>Geothrix</taxon>
    </lineage>
</organism>
<dbReference type="AlphaFoldDB" id="A0A9D7XI64"/>
<accession>A0A9D7XI64</accession>
<comment type="cofactor">
    <cofactor evidence="5">
        <name>Ca(2+)</name>
        <dbReference type="ChEBI" id="CHEBI:29108"/>
    </cofactor>
    <text evidence="5">Binds 1 Ca(2+) ion per dimer.</text>
</comment>
<evidence type="ECO:0000313" key="8">
    <source>
        <dbReference type="Proteomes" id="UP000886657"/>
    </source>
</evidence>
<evidence type="ECO:0000256" key="4">
    <source>
        <dbReference type="PIRSR" id="PIRSR001227-1"/>
    </source>
</evidence>
<dbReference type="Pfam" id="PF01804">
    <property type="entry name" value="Penicil_amidase"/>
    <property type="match status" value="1"/>
</dbReference>
<proteinExistence type="inferred from homology"/>
<evidence type="ECO:0000256" key="1">
    <source>
        <dbReference type="ARBA" id="ARBA00006586"/>
    </source>
</evidence>
<dbReference type="InterPro" id="IPR014395">
    <property type="entry name" value="Pen/GL7ACA/AHL_acylase"/>
</dbReference>
<feature type="binding site" evidence="5">
    <location>
        <position position="340"/>
    </location>
    <ligand>
        <name>Ca(2+)</name>
        <dbReference type="ChEBI" id="CHEBI:29108"/>
    </ligand>
</feature>
<evidence type="ECO:0000256" key="5">
    <source>
        <dbReference type="PIRSR" id="PIRSR001227-2"/>
    </source>
</evidence>
<keyword evidence="3" id="KW-0865">Zymogen</keyword>
<comment type="similarity">
    <text evidence="1">Belongs to the peptidase S45 family.</text>
</comment>
<dbReference type="Gene3D" id="3.60.20.10">
    <property type="entry name" value="Glutamine Phosphoribosylpyrophosphate, subunit 1, domain 1"/>
    <property type="match status" value="1"/>
</dbReference>
<keyword evidence="5" id="KW-0479">Metal-binding</keyword>
<dbReference type="GO" id="GO:0046872">
    <property type="term" value="F:metal ion binding"/>
    <property type="evidence" value="ECO:0007669"/>
    <property type="project" value="UniProtKB-KW"/>
</dbReference>
<evidence type="ECO:0000313" key="7">
    <source>
        <dbReference type="EMBL" id="MBK9796922.1"/>
    </source>
</evidence>
<feature type="binding site" evidence="5">
    <location>
        <position position="186"/>
    </location>
    <ligand>
        <name>Ca(2+)</name>
        <dbReference type="ChEBI" id="CHEBI:29108"/>
    </ligand>
</feature>
<dbReference type="InterPro" id="IPR043146">
    <property type="entry name" value="Penicillin_amidase_N_B-knob"/>
</dbReference>
<gene>
    <name evidence="7" type="ORF">IPP58_10580</name>
</gene>
<evidence type="ECO:0000256" key="2">
    <source>
        <dbReference type="ARBA" id="ARBA00022801"/>
    </source>
</evidence>
<evidence type="ECO:0000256" key="6">
    <source>
        <dbReference type="SAM" id="MobiDB-lite"/>
    </source>
</evidence>
<dbReference type="GO" id="GO:0016811">
    <property type="term" value="F:hydrolase activity, acting on carbon-nitrogen (but not peptide) bonds, in linear amides"/>
    <property type="evidence" value="ECO:0007669"/>
    <property type="project" value="InterPro"/>
</dbReference>
<dbReference type="Gene3D" id="2.30.120.10">
    <property type="match status" value="1"/>
</dbReference>
<dbReference type="InterPro" id="IPR002692">
    <property type="entry name" value="S45"/>
</dbReference>
<dbReference type="Proteomes" id="UP000886657">
    <property type="component" value="Unassembled WGS sequence"/>
</dbReference>
<dbReference type="Gene3D" id="1.10.1400.10">
    <property type="match status" value="1"/>
</dbReference>
<dbReference type="PIRSF" id="PIRSF001227">
    <property type="entry name" value="Pen_acylase"/>
    <property type="match status" value="1"/>
</dbReference>
<dbReference type="PANTHER" id="PTHR34218:SF4">
    <property type="entry name" value="ACYL-HOMOSERINE LACTONE ACYLASE QUIP"/>
    <property type="match status" value="1"/>
</dbReference>
<dbReference type="PANTHER" id="PTHR34218">
    <property type="entry name" value="PEPTIDASE S45 PENICILLIN AMIDASE"/>
    <property type="match status" value="1"/>
</dbReference>
<dbReference type="InterPro" id="IPR029055">
    <property type="entry name" value="Ntn_hydrolases_N"/>
</dbReference>
<name>A0A9D7XI64_9BACT</name>
<feature type="region of interest" description="Disordered" evidence="6">
    <location>
        <begin position="714"/>
        <end position="750"/>
    </location>
</feature>
<comment type="caution">
    <text evidence="7">The sequence shown here is derived from an EMBL/GenBank/DDBJ whole genome shotgun (WGS) entry which is preliminary data.</text>
</comment>
<keyword evidence="2" id="KW-0378">Hydrolase</keyword>
<evidence type="ECO:0000256" key="3">
    <source>
        <dbReference type="ARBA" id="ARBA00023145"/>
    </source>
</evidence>
<reference evidence="7" key="1">
    <citation type="submission" date="2020-10" db="EMBL/GenBank/DDBJ databases">
        <title>Connecting structure to function with the recovery of over 1000 high-quality activated sludge metagenome-assembled genomes encoding full-length rRNA genes using long-read sequencing.</title>
        <authorList>
            <person name="Singleton C.M."/>
            <person name="Petriglieri F."/>
            <person name="Kristensen J.M."/>
            <person name="Kirkegaard R.H."/>
            <person name="Michaelsen T.Y."/>
            <person name="Andersen M.H."/>
            <person name="Karst S.M."/>
            <person name="Dueholm M.S."/>
            <person name="Nielsen P.H."/>
            <person name="Albertsen M."/>
        </authorList>
    </citation>
    <scope>NUCLEOTIDE SEQUENCE</scope>
    <source>
        <strain evidence="7">Skiv_18-Q3-R9-52_MAXAC.067</strain>
    </source>
</reference>
<feature type="binding site" evidence="5">
    <location>
        <position position="337"/>
    </location>
    <ligand>
        <name>Ca(2+)</name>
        <dbReference type="ChEBI" id="CHEBI:29108"/>
    </ligand>
</feature>
<sequence length="750" mass="81933">MRTLKRLLLGLGLLVVLVAAVAGLLVWRQLPRDRTPAIAGLRTTVSVDLDDRALPTIHAQSLEDASRIQGYLVARERLFQMELMRRTADGRLAEAFGPAALPLDRLHRTYGFRQVAEQALAFCPASARRSLEAYAVGVNAFIEQNPGRWGLEFQVLGLRPEPWRPEDGLKVLLLMHEDLSTSWKSELQVEALAGLPAPLQRFLQPAVEADDRPLVPDDRPLPPDTAAFLRGSPAPGQVACDPRLPAWLAAAGALPAGDPEARLASNNWVLAGSRTRTGKPLLANDPHLGLNCPGIWFPLRLLWPGHAAQGVALPGLPSLVIGHNERIAWGFTNLGTDLQDLYREPALEQRQEWIPVKGRQPVALVVATGKHGPQVLPGLSLHWPALDPRRLALPEAQLEEARDWATFNAAIDGHPGPPQNMLYADVDGHIGWRASGLVPVRRPGDDGSRIHDGTDPAEDWRGFVPPQAMPRLLDPPAGFLATANNRTIGTSFPQPVATGWASMSRAGRILERLEQAGPWDAAAVEALQRDPVSRFHLAFIQGFGLLEALPGFAGAADPDTPLFTRAELLRRTIRRKLLEHLLKGSPLAPKDYRHAGEDLWLLAAAQASPAQWQAAGLGDKAAFLRASLAEARQRPEWNRPWGEVNELKIRHPFGLSGGLAGWLFNPAPMRLPGSARSIRVMTGTHGQSLRLVVDLADLDATRLVIPLGLSGHLGSSHREDQAQAWRQGDPTGERTQLHQPPQRKLTFLPK</sequence>
<dbReference type="GO" id="GO:0017000">
    <property type="term" value="P:antibiotic biosynthetic process"/>
    <property type="evidence" value="ECO:0007669"/>
    <property type="project" value="InterPro"/>
</dbReference>
<keyword evidence="5" id="KW-0106">Calcium</keyword>
<dbReference type="InterPro" id="IPR043147">
    <property type="entry name" value="Penicillin_amidase_A-knob"/>
</dbReference>
<dbReference type="CDD" id="cd03747">
    <property type="entry name" value="Ntn_PGA_like"/>
    <property type="match status" value="1"/>
</dbReference>
<feature type="active site" description="Nucleophile" evidence="4">
    <location>
        <position position="265"/>
    </location>
</feature>
<protein>
    <submittedName>
        <fullName evidence="7">Penicillin acylase family protein</fullName>
    </submittedName>
</protein>